<protein>
    <submittedName>
        <fullName evidence="1">Uncharacterized protein</fullName>
    </submittedName>
</protein>
<evidence type="ECO:0000313" key="2">
    <source>
        <dbReference type="Proteomes" id="UP001151760"/>
    </source>
</evidence>
<sequence>METHQDTLCHLAEPTSLLAANRTTKKMRRNHQSLSFKPLRRIGRMKASKKQLTLQRIPLCDSKEEGGSIGSCGESCRMRNRRDWWVGDAPLDQS</sequence>
<keyword evidence="2" id="KW-1185">Reference proteome</keyword>
<comment type="caution">
    <text evidence="1">The sequence shown here is derived from an EMBL/GenBank/DDBJ whole genome shotgun (WGS) entry which is preliminary data.</text>
</comment>
<reference evidence="1" key="1">
    <citation type="journal article" date="2022" name="Int. J. Mol. Sci.">
        <title>Draft Genome of Tanacetum Coccineum: Genomic Comparison of Closely Related Tanacetum-Family Plants.</title>
        <authorList>
            <person name="Yamashiro T."/>
            <person name="Shiraishi A."/>
            <person name="Nakayama K."/>
            <person name="Satake H."/>
        </authorList>
    </citation>
    <scope>NUCLEOTIDE SEQUENCE</scope>
</reference>
<proteinExistence type="predicted"/>
<gene>
    <name evidence="1" type="ORF">Tco_0656688</name>
</gene>
<reference evidence="1" key="2">
    <citation type="submission" date="2022-01" db="EMBL/GenBank/DDBJ databases">
        <authorList>
            <person name="Yamashiro T."/>
            <person name="Shiraishi A."/>
            <person name="Satake H."/>
            <person name="Nakayama K."/>
        </authorList>
    </citation>
    <scope>NUCLEOTIDE SEQUENCE</scope>
</reference>
<feature type="non-terminal residue" evidence="1">
    <location>
        <position position="94"/>
    </location>
</feature>
<dbReference type="Proteomes" id="UP001151760">
    <property type="component" value="Unassembled WGS sequence"/>
</dbReference>
<name>A0ABQ4X9J8_9ASTR</name>
<accession>A0ABQ4X9J8</accession>
<organism evidence="1 2">
    <name type="scientific">Tanacetum coccineum</name>
    <dbReference type="NCBI Taxonomy" id="301880"/>
    <lineage>
        <taxon>Eukaryota</taxon>
        <taxon>Viridiplantae</taxon>
        <taxon>Streptophyta</taxon>
        <taxon>Embryophyta</taxon>
        <taxon>Tracheophyta</taxon>
        <taxon>Spermatophyta</taxon>
        <taxon>Magnoliopsida</taxon>
        <taxon>eudicotyledons</taxon>
        <taxon>Gunneridae</taxon>
        <taxon>Pentapetalae</taxon>
        <taxon>asterids</taxon>
        <taxon>campanulids</taxon>
        <taxon>Asterales</taxon>
        <taxon>Asteraceae</taxon>
        <taxon>Asteroideae</taxon>
        <taxon>Anthemideae</taxon>
        <taxon>Anthemidinae</taxon>
        <taxon>Tanacetum</taxon>
    </lineage>
</organism>
<dbReference type="EMBL" id="BQNB010009324">
    <property type="protein sequence ID" value="GJS61904.1"/>
    <property type="molecule type" value="Genomic_DNA"/>
</dbReference>
<evidence type="ECO:0000313" key="1">
    <source>
        <dbReference type="EMBL" id="GJS61904.1"/>
    </source>
</evidence>